<sequence>MADGWTSPEDEVDNFDHLRGRVSMSLLKKIGLGVLAVVVLMVVVPGAWKIVLVAPAAVVFGVYCWFLWVEDSRSKRN</sequence>
<organism evidence="2 3">
    <name type="scientific">Spongiactinospora gelatinilytica</name>
    <dbReference type="NCBI Taxonomy" id="2666298"/>
    <lineage>
        <taxon>Bacteria</taxon>
        <taxon>Bacillati</taxon>
        <taxon>Actinomycetota</taxon>
        <taxon>Actinomycetes</taxon>
        <taxon>Streptosporangiales</taxon>
        <taxon>Streptosporangiaceae</taxon>
        <taxon>Spongiactinospora</taxon>
    </lineage>
</organism>
<dbReference type="EMBL" id="POUA01000023">
    <property type="protein sequence ID" value="PZG53992.1"/>
    <property type="molecule type" value="Genomic_DNA"/>
</dbReference>
<proteinExistence type="predicted"/>
<comment type="caution">
    <text evidence="2">The sequence shown here is derived from an EMBL/GenBank/DDBJ whole genome shotgun (WGS) entry which is preliminary data.</text>
</comment>
<dbReference type="AlphaFoldDB" id="A0A2W2H0S6"/>
<gene>
    <name evidence="2" type="ORF">C1I98_05035</name>
</gene>
<evidence type="ECO:0000256" key="1">
    <source>
        <dbReference type="SAM" id="Phobius"/>
    </source>
</evidence>
<reference evidence="2 3" key="1">
    <citation type="submission" date="2018-01" db="EMBL/GenBank/DDBJ databases">
        <title>Draft genome sequence of Sphaerisporangium sp. 7K107.</title>
        <authorList>
            <person name="Sahin N."/>
            <person name="Saygin H."/>
            <person name="Ay H."/>
        </authorList>
    </citation>
    <scope>NUCLEOTIDE SEQUENCE [LARGE SCALE GENOMIC DNA]</scope>
    <source>
        <strain evidence="2 3">7K107</strain>
    </source>
</reference>
<name>A0A2W2H0S6_9ACTN</name>
<accession>A0A2W2H0S6</accession>
<evidence type="ECO:0000313" key="2">
    <source>
        <dbReference type="EMBL" id="PZG53992.1"/>
    </source>
</evidence>
<evidence type="ECO:0000313" key="3">
    <source>
        <dbReference type="Proteomes" id="UP000248544"/>
    </source>
</evidence>
<dbReference type="Proteomes" id="UP000248544">
    <property type="component" value="Unassembled WGS sequence"/>
</dbReference>
<keyword evidence="1" id="KW-0812">Transmembrane</keyword>
<feature type="transmembrane region" description="Helical" evidence="1">
    <location>
        <begin position="50"/>
        <end position="69"/>
    </location>
</feature>
<keyword evidence="1" id="KW-1133">Transmembrane helix</keyword>
<keyword evidence="1" id="KW-0472">Membrane</keyword>
<feature type="transmembrane region" description="Helical" evidence="1">
    <location>
        <begin position="26"/>
        <end position="44"/>
    </location>
</feature>
<keyword evidence="3" id="KW-1185">Reference proteome</keyword>
<protein>
    <submittedName>
        <fullName evidence="2">Uncharacterized protein</fullName>
    </submittedName>
</protein>